<feature type="region of interest" description="Disordered" evidence="1">
    <location>
        <begin position="226"/>
        <end position="246"/>
    </location>
</feature>
<gene>
    <name evidence="2" type="ORF">S01H1_40539</name>
</gene>
<sequence length="246" mass="29014">MNNLDLDIQNYNLEDILKLFHLNYNFNEADLKGAYRISLKTHPDKSGLDSDIFRFFQKAYKVLSKIFYFRNKKANSAHNGTYTPEPISQNKAELLRSLDGKNVKDFNKWFNEMFEKTRTRDENVDNGYGEWYNNYHDKEPKSLTLSDFGREFEKEKQNCKAIVVKRDIEEMNGGGGYSLNRDAPVEYSSDVFSKLKYEDLKKAHTQTVVPVTREDFEKQQKFKNVDEYRRHRAAQMNSPISLQQSR</sequence>
<evidence type="ECO:0008006" key="3">
    <source>
        <dbReference type="Google" id="ProtNLM"/>
    </source>
</evidence>
<reference evidence="2" key="1">
    <citation type="journal article" date="2014" name="Front. Microbiol.">
        <title>High frequency of phylogenetically diverse reductive dehalogenase-homologous genes in deep subseafloor sedimentary metagenomes.</title>
        <authorList>
            <person name="Kawai M."/>
            <person name="Futagami T."/>
            <person name="Toyoda A."/>
            <person name="Takaki Y."/>
            <person name="Nishi S."/>
            <person name="Hori S."/>
            <person name="Arai W."/>
            <person name="Tsubouchi T."/>
            <person name="Morono Y."/>
            <person name="Uchiyama I."/>
            <person name="Ito T."/>
            <person name="Fujiyama A."/>
            <person name="Inagaki F."/>
            <person name="Takami H."/>
        </authorList>
    </citation>
    <scope>NUCLEOTIDE SEQUENCE</scope>
    <source>
        <strain evidence="2">Expedition CK06-06</strain>
    </source>
</reference>
<feature type="compositionally biased region" description="Polar residues" evidence="1">
    <location>
        <begin position="235"/>
        <end position="246"/>
    </location>
</feature>
<dbReference type="EMBL" id="BARS01025675">
    <property type="protein sequence ID" value="GAG06849.1"/>
    <property type="molecule type" value="Genomic_DNA"/>
</dbReference>
<feature type="non-terminal residue" evidence="2">
    <location>
        <position position="246"/>
    </location>
</feature>
<evidence type="ECO:0000256" key="1">
    <source>
        <dbReference type="SAM" id="MobiDB-lite"/>
    </source>
</evidence>
<proteinExistence type="predicted"/>
<accession>X0UM43</accession>
<protein>
    <recommendedName>
        <fullName evidence="3">J domain-containing protein</fullName>
    </recommendedName>
</protein>
<evidence type="ECO:0000313" key="2">
    <source>
        <dbReference type="EMBL" id="GAG06849.1"/>
    </source>
</evidence>
<dbReference type="CDD" id="cd06257">
    <property type="entry name" value="DnaJ"/>
    <property type="match status" value="1"/>
</dbReference>
<dbReference type="SUPFAM" id="SSF46565">
    <property type="entry name" value="Chaperone J-domain"/>
    <property type="match status" value="1"/>
</dbReference>
<organism evidence="2">
    <name type="scientific">marine sediment metagenome</name>
    <dbReference type="NCBI Taxonomy" id="412755"/>
    <lineage>
        <taxon>unclassified sequences</taxon>
        <taxon>metagenomes</taxon>
        <taxon>ecological metagenomes</taxon>
    </lineage>
</organism>
<comment type="caution">
    <text evidence="2">The sequence shown here is derived from an EMBL/GenBank/DDBJ whole genome shotgun (WGS) entry which is preliminary data.</text>
</comment>
<name>X0UM43_9ZZZZ</name>
<dbReference type="AlphaFoldDB" id="X0UM43"/>
<dbReference type="InterPro" id="IPR036869">
    <property type="entry name" value="J_dom_sf"/>
</dbReference>
<dbReference type="InterPro" id="IPR001623">
    <property type="entry name" value="DnaJ_domain"/>
</dbReference>
<dbReference type="Gene3D" id="1.10.287.110">
    <property type="entry name" value="DnaJ domain"/>
    <property type="match status" value="1"/>
</dbReference>